<evidence type="ECO:0000259" key="7">
    <source>
        <dbReference type="PROSITE" id="PS50261"/>
    </source>
</evidence>
<evidence type="ECO:0000256" key="2">
    <source>
        <dbReference type="ARBA" id="ARBA00022692"/>
    </source>
</evidence>
<dbReference type="GO" id="GO:0007189">
    <property type="term" value="P:adenylate cyclase-activating G protein-coupled receptor signaling pathway"/>
    <property type="evidence" value="ECO:0007669"/>
    <property type="project" value="TreeGrafter"/>
</dbReference>
<dbReference type="STRING" id="34475.A0A4Y9Z4I0"/>
<feature type="compositionally biased region" description="Polar residues" evidence="5">
    <location>
        <begin position="633"/>
        <end position="643"/>
    </location>
</feature>
<dbReference type="Proteomes" id="UP000298390">
    <property type="component" value="Unassembled WGS sequence"/>
</dbReference>
<feature type="region of interest" description="Disordered" evidence="5">
    <location>
        <begin position="622"/>
        <end position="644"/>
    </location>
</feature>
<feature type="domain" description="G-protein coupled receptors family 2 profile 2" evidence="7">
    <location>
        <begin position="327"/>
        <end position="438"/>
    </location>
</feature>
<feature type="transmembrane region" description="Helical" evidence="6">
    <location>
        <begin position="117"/>
        <end position="137"/>
    </location>
</feature>
<evidence type="ECO:0000256" key="4">
    <source>
        <dbReference type="ARBA" id="ARBA00023136"/>
    </source>
</evidence>
<gene>
    <name evidence="8" type="ORF">EVJ58_g864</name>
</gene>
<feature type="transmembrane region" description="Helical" evidence="6">
    <location>
        <begin position="505"/>
        <end position="524"/>
    </location>
</feature>
<protein>
    <recommendedName>
        <fullName evidence="7">G-protein coupled receptors family 2 profile 2 domain-containing protein</fullName>
    </recommendedName>
</protein>
<feature type="transmembrane region" description="Helical" evidence="6">
    <location>
        <begin position="6"/>
        <end position="22"/>
    </location>
</feature>
<feature type="transmembrane region" description="Helical" evidence="6">
    <location>
        <begin position="143"/>
        <end position="161"/>
    </location>
</feature>
<feature type="transmembrane region" description="Helical" evidence="6">
    <location>
        <begin position="419"/>
        <end position="440"/>
    </location>
</feature>
<keyword evidence="3 6" id="KW-1133">Transmembrane helix</keyword>
<dbReference type="PANTHER" id="PTHR23112:SF37">
    <property type="entry name" value="G PROTEIN-COUPLED RECEPTOR GPR1"/>
    <property type="match status" value="1"/>
</dbReference>
<accession>A0A4Y9Z4I0</accession>
<feature type="transmembrane region" description="Helical" evidence="6">
    <location>
        <begin position="254"/>
        <end position="273"/>
    </location>
</feature>
<organism evidence="8 9">
    <name type="scientific">Rhodofomes roseus</name>
    <dbReference type="NCBI Taxonomy" id="34475"/>
    <lineage>
        <taxon>Eukaryota</taxon>
        <taxon>Fungi</taxon>
        <taxon>Dikarya</taxon>
        <taxon>Basidiomycota</taxon>
        <taxon>Agaricomycotina</taxon>
        <taxon>Agaricomycetes</taxon>
        <taxon>Polyporales</taxon>
        <taxon>Rhodofomes</taxon>
    </lineage>
</organism>
<comment type="subcellular location">
    <subcellularLocation>
        <location evidence="1">Membrane</location>
        <topology evidence="1">Multi-pass membrane protein</topology>
    </subcellularLocation>
</comment>
<comment type="caution">
    <text evidence="8">The sequence shown here is derived from an EMBL/GenBank/DDBJ whole genome shotgun (WGS) entry which is preliminary data.</text>
</comment>
<name>A0A4Y9Z4I0_9APHY</name>
<evidence type="ECO:0000256" key="6">
    <source>
        <dbReference type="SAM" id="Phobius"/>
    </source>
</evidence>
<evidence type="ECO:0000256" key="1">
    <source>
        <dbReference type="ARBA" id="ARBA00004141"/>
    </source>
</evidence>
<evidence type="ECO:0000313" key="9">
    <source>
        <dbReference type="Proteomes" id="UP000298390"/>
    </source>
</evidence>
<evidence type="ECO:0000256" key="5">
    <source>
        <dbReference type="SAM" id="MobiDB-lite"/>
    </source>
</evidence>
<feature type="transmembrane region" description="Helical" evidence="6">
    <location>
        <begin position="339"/>
        <end position="360"/>
    </location>
</feature>
<sequence>MIAVMSIGITNMLVLLRVVILWDARPSVLKLMMVAYVASLIAQVITLILTLLHILPGMAWSPLAGMCVSSKSSHIIVAVWASPMLFELFVLISTALNAVDRPTSARTPIARALCSDGILYFVGVTTLRALNVALAGASLSRPSFTLLGVFFVWAMTTTLINRSLLQFRVQRDHWEDDIVLVERSTSPNEGRRSNNNSLDINKSIEVTEDSVAEVDMMMATLMAELQKIPGGDYRLLTKVTYSASEARGMAVEVAFAWLSAAACAGLLGALAISAWNTRKSVNPHLFVRSHVAAYFVSLLWCDLMQAFSAMLSVRWLNAGAVTLGQYCTYQGFLKQSADVSMAVWTLMIALHTFLVVFLRWSMRRRSLFVMLGIGWGFILLIVIIGPAGYKSNLGPFYGINGYYCWIASNYGNQRVVLDLLWLFMGAILSFVLYGLVFLNLRGNVTTSGIYFRRDSRMVRLVDEDSVAIAKQMLIYPIAFTILIFPMAIVRFVSWSGTPVTDAASTFGDTVFLMCGLVDVLLFVLTRRVLPDHSVIPKGYSLRFWRKKDNDGRPQRSISAPRPIIDLNADLEKADDSEKATEATLDEAVFKRADSPDDSEDDHNEVTIRVQSQVIDRIHLQPGYEGLGTPPGLSPQQSSRTAQFSGRMEEVQLDSSRGIRVPDQQRESEFFASDLPPLPPSAYTAYGSPAPGSAIPTSGRYVETPARIGTPIHSARYADEAPATAASAHTLRYHQDEHAFPEPPRRPRFQQAIQIPEPDNNPRFAEEIVRHFEELPAATPLRSAFFPEEERRAPSPLHSARDNYARDESRVPTPLHSARTARYEHESERIPTPVQSARNAYTEATPPITSAAAPSSENPYRVDLSAPSPRAATPEVRSAQAGLSQYRCRSPLLSSHGGEPSPTDSSLYTESDDDEPFTSDRSARYQQYLGTPRSATFPSRNTPSSAREVNFPMSARLPAPSSKWPSIK</sequence>
<dbReference type="PROSITE" id="PS50261">
    <property type="entry name" value="G_PROTEIN_RECEP_F2_4"/>
    <property type="match status" value="1"/>
</dbReference>
<feature type="compositionally biased region" description="Low complexity" evidence="5">
    <location>
        <begin position="841"/>
        <end position="856"/>
    </location>
</feature>
<keyword evidence="2 6" id="KW-0812">Transmembrane</keyword>
<feature type="transmembrane region" description="Helical" evidence="6">
    <location>
        <begin position="473"/>
        <end position="493"/>
    </location>
</feature>
<evidence type="ECO:0000256" key="3">
    <source>
        <dbReference type="ARBA" id="ARBA00022989"/>
    </source>
</evidence>
<reference evidence="8 9" key="1">
    <citation type="submission" date="2019-01" db="EMBL/GenBank/DDBJ databases">
        <title>Genome sequencing of the rare red list fungi Fomitopsis rosea.</title>
        <authorList>
            <person name="Buettner E."/>
            <person name="Kellner H."/>
        </authorList>
    </citation>
    <scope>NUCLEOTIDE SEQUENCE [LARGE SCALE GENOMIC DNA]</scope>
    <source>
        <strain evidence="8 9">DSM 105464</strain>
    </source>
</reference>
<dbReference type="AlphaFoldDB" id="A0A4Y9Z4I0"/>
<proteinExistence type="predicted"/>
<dbReference type="PANTHER" id="PTHR23112">
    <property type="entry name" value="G PROTEIN-COUPLED RECEPTOR 157-RELATED"/>
    <property type="match status" value="1"/>
</dbReference>
<dbReference type="GO" id="GO:0005886">
    <property type="term" value="C:plasma membrane"/>
    <property type="evidence" value="ECO:0007669"/>
    <property type="project" value="TreeGrafter"/>
</dbReference>
<dbReference type="EMBL" id="SEKV01000025">
    <property type="protein sequence ID" value="TFY68701.1"/>
    <property type="molecule type" value="Genomic_DNA"/>
</dbReference>
<feature type="compositionally biased region" description="Basic and acidic residues" evidence="5">
    <location>
        <begin position="787"/>
        <end position="809"/>
    </location>
</feature>
<feature type="transmembrane region" description="Helical" evidence="6">
    <location>
        <begin position="34"/>
        <end position="55"/>
    </location>
</feature>
<feature type="region of interest" description="Disordered" evidence="5">
    <location>
        <begin position="778"/>
        <end position="967"/>
    </location>
</feature>
<feature type="compositionally biased region" description="Polar residues" evidence="5">
    <location>
        <begin position="923"/>
        <end position="946"/>
    </location>
</feature>
<dbReference type="InterPro" id="IPR017981">
    <property type="entry name" value="GPCR_2-like_7TM"/>
</dbReference>
<dbReference type="GO" id="GO:0004930">
    <property type="term" value="F:G protein-coupled receptor activity"/>
    <property type="evidence" value="ECO:0007669"/>
    <property type="project" value="TreeGrafter"/>
</dbReference>
<feature type="transmembrane region" description="Helical" evidence="6">
    <location>
        <begin position="75"/>
        <end position="96"/>
    </location>
</feature>
<evidence type="ECO:0000313" key="8">
    <source>
        <dbReference type="EMBL" id="TFY68701.1"/>
    </source>
</evidence>
<dbReference type="Gene3D" id="1.20.1070.10">
    <property type="entry name" value="Rhodopsin 7-helix transmembrane proteins"/>
    <property type="match status" value="1"/>
</dbReference>
<dbReference type="GO" id="GO:0007166">
    <property type="term" value="P:cell surface receptor signaling pathway"/>
    <property type="evidence" value="ECO:0007669"/>
    <property type="project" value="InterPro"/>
</dbReference>
<feature type="transmembrane region" description="Helical" evidence="6">
    <location>
        <begin position="367"/>
        <end position="389"/>
    </location>
</feature>
<keyword evidence="4 6" id="KW-0472">Membrane</keyword>